<dbReference type="KEGG" id="pej:FYC62_12540"/>
<gene>
    <name evidence="2" type="ORF">FYC62_12540</name>
</gene>
<keyword evidence="1" id="KW-0732">Signal</keyword>
<keyword evidence="3" id="KW-1185">Reference proteome</keyword>
<protein>
    <submittedName>
        <fullName evidence="2">OmpA family protein</fullName>
    </submittedName>
</protein>
<sequence length="329" mass="35222">MRKNIKNFLALSTLLASTIFMAVAQDTKTSTAKTFGGRDQYRTWSIGVNAGALTPVVLTGGSNDFINWDANFGYGLSLNKQVAHSFSLQANAFFGNLSGNNADAPGGRVGNYRSFDTQIGFGLDLRGVVNVATVDFLKRENALNFSVSTGLGLLGYAPSYVNQTNAIIDWKGISGASGDKDFIKSAYVPVGVGAKFKVSELVSFNLGYTMSFLDADNLDANYGKENSKDKFSYTYAGLEFSLGSKSKPNLTWANPIATMYDELNDSKLREDVNKLKTRTSTAEQDVQDLKKDTDGDGVADHLDKCPGTPAGTKVDGAGCALVIPQAKAK</sequence>
<evidence type="ECO:0000313" key="3">
    <source>
        <dbReference type="Proteomes" id="UP000323653"/>
    </source>
</evidence>
<evidence type="ECO:0000313" key="2">
    <source>
        <dbReference type="EMBL" id="QEK52387.1"/>
    </source>
</evidence>
<proteinExistence type="predicted"/>
<feature type="signal peptide" evidence="1">
    <location>
        <begin position="1"/>
        <end position="24"/>
    </location>
</feature>
<dbReference type="Proteomes" id="UP000323653">
    <property type="component" value="Chromosome"/>
</dbReference>
<dbReference type="EMBL" id="CP043329">
    <property type="protein sequence ID" value="QEK52387.1"/>
    <property type="molecule type" value="Genomic_DNA"/>
</dbReference>
<dbReference type="InterPro" id="IPR028974">
    <property type="entry name" value="TSP_type-3_rpt"/>
</dbReference>
<feature type="chain" id="PRO_5022993009" evidence="1">
    <location>
        <begin position="25"/>
        <end position="329"/>
    </location>
</feature>
<accession>A0A5C0VJW9</accession>
<dbReference type="RefSeq" id="WP_149075182.1">
    <property type="nucleotide sequence ID" value="NZ_CP043329.1"/>
</dbReference>
<dbReference type="GO" id="GO:0005509">
    <property type="term" value="F:calcium ion binding"/>
    <property type="evidence" value="ECO:0007669"/>
    <property type="project" value="InterPro"/>
</dbReference>
<name>A0A5C0VJW9_9SPHI</name>
<dbReference type="SUPFAM" id="SSF103647">
    <property type="entry name" value="TSP type-3 repeat"/>
    <property type="match status" value="1"/>
</dbReference>
<evidence type="ECO:0000256" key="1">
    <source>
        <dbReference type="SAM" id="SignalP"/>
    </source>
</evidence>
<reference evidence="2 3" key="1">
    <citation type="submission" date="2019-08" db="EMBL/GenBank/DDBJ databases">
        <title>Pedobacter sp. nov., isolated from Han river, South Korea.</title>
        <authorList>
            <person name="Lee D.-H."/>
            <person name="Kim Y.-S."/>
            <person name="Hwang E.-M."/>
            <person name="Le Tran T.C."/>
            <person name="Cha C.-J."/>
        </authorList>
    </citation>
    <scope>NUCLEOTIDE SEQUENCE [LARGE SCALE GENOMIC DNA]</scope>
    <source>
        <strain evidence="2 3">CJ43</strain>
    </source>
</reference>
<organism evidence="2 3">
    <name type="scientific">Pedobacter aquae</name>
    <dbReference type="NCBI Taxonomy" id="2605747"/>
    <lineage>
        <taxon>Bacteria</taxon>
        <taxon>Pseudomonadati</taxon>
        <taxon>Bacteroidota</taxon>
        <taxon>Sphingobacteriia</taxon>
        <taxon>Sphingobacteriales</taxon>
        <taxon>Sphingobacteriaceae</taxon>
        <taxon>Pedobacter</taxon>
    </lineage>
</organism>
<dbReference type="AlphaFoldDB" id="A0A5C0VJW9"/>